<feature type="coiled-coil region" evidence="1">
    <location>
        <begin position="304"/>
        <end position="357"/>
    </location>
</feature>
<sequence length="816" mass="93530">MSELKSPTAPVSITPPPAPNHHSWWRTWRQWPRQVQRFLHNAATRASATSAATFTALDPLLFRIPIADYIRLRPYGSSLATPAVIVWLAFAWVIITLMAGIEGIVWGFVGASIVPQNAALLRPFAGLFMFALMFAVIWIVDASLVMSERPTTRADHGYINSRKSAGAQFRWGFGLIMRVAIVSISLYVTAPFLAKLIRADDIASYHQRQVEQYYTRRDAELQVQIHQRTASIEQLFQERAAILESRIAQLTADLTAVRTQRASLNNEYAPELSVLRSELAAAQQRLGDELLGRNERLEGYGPEAQRWETRVNALTAQLAAKQKEINGRLNTVGTTAVANQEQQLQQLTTELSELRHNKQKRIDAVIAEITAQQPEALPPRLTFAARSKALQALRNSPDESGVPHFETVEGFAQAALGILFFALIALKLFEPAAVRAYFSEALQFQYRKYRQGGLADIPGFEPPQAPARWLNPIEFAQLWQRYEAAPEMFYADYGSLQRLREPVLTKRSDQAFEQTLQTQRQAHLAREAQVLNQRRELELAAYKSELELRTAQLRTKLDDELEIERERRQQALADELQRAREAWALEKLREDVSLREREQRFQRDLEKQRLRTHELEQQKDLRLAELRQAEIENQRRHEHELAEQQEKLTEKRLQQRLDRLHQEHTRLYEQVAIERKERDMNREILHRLVQDITAMTDQVKKLESQQDARYQRIETLRQLIANDSLAEPTTGLVSIWGRSDKTTDSAAVKLARRELKELEKTAAIDAAQIEQLHAEGRTLRAQRLAAEDALNDADARAVATETRLQLLTDTLDQLLI</sequence>
<feature type="region of interest" description="Disordered" evidence="2">
    <location>
        <begin position="1"/>
        <end position="20"/>
    </location>
</feature>
<keyword evidence="1" id="KW-0175">Coiled coil</keyword>
<organism evidence="4 5">
    <name type="scientific">Thiospirillum jenense</name>
    <dbReference type="NCBI Taxonomy" id="1653858"/>
    <lineage>
        <taxon>Bacteria</taxon>
        <taxon>Pseudomonadati</taxon>
        <taxon>Pseudomonadota</taxon>
        <taxon>Gammaproteobacteria</taxon>
        <taxon>Chromatiales</taxon>
        <taxon>Chromatiaceae</taxon>
        <taxon>Thiospirillum</taxon>
    </lineage>
</organism>
<feature type="transmembrane region" description="Helical" evidence="3">
    <location>
        <begin position="121"/>
        <end position="140"/>
    </location>
</feature>
<feature type="coiled-coil region" evidence="1">
    <location>
        <begin position="240"/>
        <end position="267"/>
    </location>
</feature>
<gene>
    <name evidence="4" type="ORF">HUK38_06360</name>
</gene>
<accession>A0A839H938</accession>
<name>A0A839H938_9GAMM</name>
<keyword evidence="5" id="KW-1185">Reference proteome</keyword>
<keyword evidence="3" id="KW-0472">Membrane</keyword>
<keyword evidence="3" id="KW-1133">Transmembrane helix</keyword>
<reference evidence="4 5" key="1">
    <citation type="journal article" date="2020" name="Arch. Microbiol.">
        <title>The genome sequence of the giant phototrophic gammaproteobacterium Thiospirillum jenense gives insight into its physiological properties and phylogenetic relationships.</title>
        <authorList>
            <person name="Imhoff J.F."/>
            <person name="Meyer T.E."/>
            <person name="Kyndt J.A."/>
        </authorList>
    </citation>
    <scope>NUCLEOTIDE SEQUENCE [LARGE SCALE GENOMIC DNA]</scope>
    <source>
        <strain evidence="4 5">DSM 216</strain>
    </source>
</reference>
<keyword evidence="3" id="KW-0812">Transmembrane</keyword>
<dbReference type="EMBL" id="JABVCQ010000010">
    <property type="protein sequence ID" value="MBB1125855.1"/>
    <property type="molecule type" value="Genomic_DNA"/>
</dbReference>
<dbReference type="RefSeq" id="WP_182583484.1">
    <property type="nucleotide sequence ID" value="NZ_JABVCQ010000010.1"/>
</dbReference>
<evidence type="ECO:0000313" key="5">
    <source>
        <dbReference type="Proteomes" id="UP000548632"/>
    </source>
</evidence>
<protein>
    <submittedName>
        <fullName evidence="4">DUF4407 domain-containing protein</fullName>
    </submittedName>
</protein>
<dbReference type="Proteomes" id="UP000548632">
    <property type="component" value="Unassembled WGS sequence"/>
</dbReference>
<feature type="transmembrane region" description="Helical" evidence="3">
    <location>
        <begin position="79"/>
        <end position="101"/>
    </location>
</feature>
<dbReference type="AlphaFoldDB" id="A0A839H938"/>
<feature type="coiled-coil region" evidence="1">
    <location>
        <begin position="748"/>
        <end position="775"/>
    </location>
</feature>
<evidence type="ECO:0000256" key="3">
    <source>
        <dbReference type="SAM" id="Phobius"/>
    </source>
</evidence>
<feature type="coiled-coil region" evidence="1">
    <location>
        <begin position="598"/>
        <end position="705"/>
    </location>
</feature>
<feature type="transmembrane region" description="Helical" evidence="3">
    <location>
        <begin position="171"/>
        <end position="194"/>
    </location>
</feature>
<proteinExistence type="predicted"/>
<evidence type="ECO:0000256" key="2">
    <source>
        <dbReference type="SAM" id="MobiDB-lite"/>
    </source>
</evidence>
<comment type="caution">
    <text evidence="4">The sequence shown here is derived from an EMBL/GenBank/DDBJ whole genome shotgun (WGS) entry which is preliminary data.</text>
</comment>
<evidence type="ECO:0000256" key="1">
    <source>
        <dbReference type="SAM" id="Coils"/>
    </source>
</evidence>
<evidence type="ECO:0000313" key="4">
    <source>
        <dbReference type="EMBL" id="MBB1125855.1"/>
    </source>
</evidence>